<dbReference type="EMBL" id="CM004391">
    <property type="protein sequence ID" value="OAY50271.1"/>
    <property type="molecule type" value="Genomic_DNA"/>
</dbReference>
<protein>
    <submittedName>
        <fullName evidence="2">Uncharacterized protein</fullName>
    </submittedName>
</protein>
<accession>A0A2C9VXQ7</accession>
<evidence type="ECO:0000313" key="2">
    <source>
        <dbReference type="EMBL" id="OAY50271.1"/>
    </source>
</evidence>
<reference evidence="2" key="1">
    <citation type="submission" date="2016-02" db="EMBL/GenBank/DDBJ databases">
        <title>WGS assembly of Manihot esculenta.</title>
        <authorList>
            <person name="Bredeson J.V."/>
            <person name="Prochnik S.E."/>
            <person name="Lyons J.B."/>
            <person name="Schmutz J."/>
            <person name="Grimwood J."/>
            <person name="Vrebalov J."/>
            <person name="Bart R.S."/>
            <person name="Amuge T."/>
            <person name="Ferguson M.E."/>
            <person name="Green R."/>
            <person name="Putnam N."/>
            <person name="Stites J."/>
            <person name="Rounsley S."/>
            <person name="Rokhsar D.S."/>
        </authorList>
    </citation>
    <scope>NUCLEOTIDE SEQUENCE [LARGE SCALE GENOMIC DNA]</scope>
    <source>
        <tissue evidence="2">Leaf</tissue>
    </source>
</reference>
<name>A0A2C9VXQ7_MANES</name>
<proteinExistence type="predicted"/>
<dbReference type="AlphaFoldDB" id="A0A2C9VXQ7"/>
<feature type="compositionally biased region" description="Low complexity" evidence="1">
    <location>
        <begin position="41"/>
        <end position="52"/>
    </location>
</feature>
<evidence type="ECO:0000256" key="1">
    <source>
        <dbReference type="SAM" id="MobiDB-lite"/>
    </source>
</evidence>
<gene>
    <name evidence="2" type="ORF">MANES_05G122100</name>
</gene>
<feature type="region of interest" description="Disordered" evidence="1">
    <location>
        <begin position="41"/>
        <end position="62"/>
    </location>
</feature>
<sequence>MWQARWGMGEVQIFIVMDLFIVGQKNTSFTNHLLSSTSVLQNQQNSAHSNNNTMKQVLNLDK</sequence>
<organism evidence="2">
    <name type="scientific">Manihot esculenta</name>
    <name type="common">Cassava</name>
    <name type="synonym">Jatropha manihot</name>
    <dbReference type="NCBI Taxonomy" id="3983"/>
    <lineage>
        <taxon>Eukaryota</taxon>
        <taxon>Viridiplantae</taxon>
        <taxon>Streptophyta</taxon>
        <taxon>Embryophyta</taxon>
        <taxon>Tracheophyta</taxon>
        <taxon>Spermatophyta</taxon>
        <taxon>Magnoliopsida</taxon>
        <taxon>eudicotyledons</taxon>
        <taxon>Gunneridae</taxon>
        <taxon>Pentapetalae</taxon>
        <taxon>rosids</taxon>
        <taxon>fabids</taxon>
        <taxon>Malpighiales</taxon>
        <taxon>Euphorbiaceae</taxon>
        <taxon>Crotonoideae</taxon>
        <taxon>Manihoteae</taxon>
        <taxon>Manihot</taxon>
    </lineage>
</organism>